<dbReference type="AlphaFoldDB" id="M7X4T5"/>
<protein>
    <submittedName>
        <fullName evidence="1">Uncharacterized protein</fullName>
    </submittedName>
</protein>
<organism evidence="1 2">
    <name type="scientific">Mariniradius saccharolyticus AK6</name>
    <dbReference type="NCBI Taxonomy" id="1239962"/>
    <lineage>
        <taxon>Bacteria</taxon>
        <taxon>Pseudomonadati</taxon>
        <taxon>Bacteroidota</taxon>
        <taxon>Cytophagia</taxon>
        <taxon>Cytophagales</taxon>
        <taxon>Cyclobacteriaceae</taxon>
        <taxon>Mariniradius</taxon>
    </lineage>
</organism>
<dbReference type="STRING" id="1239962.C943_01177"/>
<name>M7X4T5_9BACT</name>
<reference evidence="1" key="1">
    <citation type="submission" date="2013-01" db="EMBL/GenBank/DDBJ databases">
        <title>Genome assembly of Mariniradius saccharolyticus AK6.</title>
        <authorList>
            <person name="Vaidya B."/>
            <person name="Khatri I."/>
            <person name="Tanuku N.R.S."/>
            <person name="Subramanian S."/>
            <person name="Pinnaka A."/>
        </authorList>
    </citation>
    <scope>NUCLEOTIDE SEQUENCE [LARGE SCALE GENOMIC DNA]</scope>
    <source>
        <strain evidence="1">AK6</strain>
    </source>
</reference>
<dbReference type="EMBL" id="AMZY02000013">
    <property type="protein sequence ID" value="EMS32450.1"/>
    <property type="molecule type" value="Genomic_DNA"/>
</dbReference>
<accession>M7X4T5</accession>
<evidence type="ECO:0000313" key="1">
    <source>
        <dbReference type="EMBL" id="EMS32450.1"/>
    </source>
</evidence>
<gene>
    <name evidence="1" type="ORF">C943_01177</name>
</gene>
<sequence length="45" mass="4879">MTGKALVRKYGTDMKVVAELFIASQIQLRRGIVGIACQVKADGKN</sequence>
<dbReference type="InParanoid" id="M7X4T5"/>
<keyword evidence="2" id="KW-1185">Reference proteome</keyword>
<proteinExistence type="predicted"/>
<evidence type="ECO:0000313" key="2">
    <source>
        <dbReference type="Proteomes" id="UP000010953"/>
    </source>
</evidence>
<comment type="caution">
    <text evidence="1">The sequence shown here is derived from an EMBL/GenBank/DDBJ whole genome shotgun (WGS) entry which is preliminary data.</text>
</comment>
<dbReference type="Proteomes" id="UP000010953">
    <property type="component" value="Unassembled WGS sequence"/>
</dbReference>